<dbReference type="STRING" id="428127.EUBDOL_00331"/>
<dbReference type="Proteomes" id="UP000004090">
    <property type="component" value="Unassembled WGS sequence"/>
</dbReference>
<dbReference type="AlphaFoldDB" id="A8R8K0"/>
<sequence>MKSILFHTLIFFFASTRLLYHSPSNVSISAKHISTAILYFFSIPIKKLSFYPYQSIKSTVLSNENTLIFLERIAEKQAIRYTKSNERKAGFKN</sequence>
<organism evidence="1 2">
    <name type="scientific">Amedibacillus dolichus DSM 3991</name>
    <dbReference type="NCBI Taxonomy" id="428127"/>
    <lineage>
        <taxon>Bacteria</taxon>
        <taxon>Bacillati</taxon>
        <taxon>Bacillota</taxon>
        <taxon>Erysipelotrichia</taxon>
        <taxon>Erysipelotrichales</taxon>
        <taxon>Erysipelotrichaceae</taxon>
        <taxon>Amedibacillus</taxon>
    </lineage>
</organism>
<protein>
    <submittedName>
        <fullName evidence="1">Uncharacterized protein</fullName>
    </submittedName>
</protein>
<reference evidence="1 2" key="1">
    <citation type="submission" date="2007-09" db="EMBL/GenBank/DDBJ databases">
        <title>Draft genome sequence of Eubacterium dolichum (DSM 3991).</title>
        <authorList>
            <person name="Sudarsanam P."/>
            <person name="Ley R."/>
            <person name="Guruge J."/>
            <person name="Turnbaugh P.J."/>
            <person name="Mahowald M."/>
            <person name="Liep D."/>
            <person name="Gordon J."/>
        </authorList>
    </citation>
    <scope>NUCLEOTIDE SEQUENCE [LARGE SCALE GENOMIC DNA]</scope>
    <source>
        <strain evidence="1 2">DSM 3991</strain>
    </source>
</reference>
<comment type="caution">
    <text evidence="1">The sequence shown here is derived from an EMBL/GenBank/DDBJ whole genome shotgun (WGS) entry which is preliminary data.</text>
</comment>
<name>A8R8K0_9FIRM</name>
<evidence type="ECO:0000313" key="2">
    <source>
        <dbReference type="Proteomes" id="UP000004090"/>
    </source>
</evidence>
<reference evidence="1 2" key="2">
    <citation type="submission" date="2007-09" db="EMBL/GenBank/DDBJ databases">
        <authorList>
            <person name="Fulton L."/>
            <person name="Clifton S."/>
            <person name="Fulton B."/>
            <person name="Xu J."/>
            <person name="Minx P."/>
            <person name="Pepin K.H."/>
            <person name="Johnson M."/>
            <person name="Thiruvilangam P."/>
            <person name="Bhonagiri V."/>
            <person name="Nash W.E."/>
            <person name="Mardis E.R."/>
            <person name="Wilson R.K."/>
        </authorList>
    </citation>
    <scope>NUCLEOTIDE SEQUENCE [LARGE SCALE GENOMIC DNA]</scope>
    <source>
        <strain evidence="1 2">DSM 3991</strain>
    </source>
</reference>
<dbReference type="EMBL" id="ABAW02000013">
    <property type="protein sequence ID" value="EDP12085.1"/>
    <property type="molecule type" value="Genomic_DNA"/>
</dbReference>
<gene>
    <name evidence="1" type="ORF">EUBDOL_00331</name>
</gene>
<dbReference type="HOGENOM" id="CLU_2395309_0_0_9"/>
<accession>A8R8K0</accession>
<evidence type="ECO:0000313" key="1">
    <source>
        <dbReference type="EMBL" id="EDP12085.1"/>
    </source>
</evidence>
<proteinExistence type="predicted"/>